<evidence type="ECO:0000259" key="1">
    <source>
        <dbReference type="Pfam" id="PF12697"/>
    </source>
</evidence>
<evidence type="ECO:0000313" key="3">
    <source>
        <dbReference type="Proteomes" id="UP000219338"/>
    </source>
</evidence>
<dbReference type="SUPFAM" id="SSF53474">
    <property type="entry name" value="alpha/beta-Hydrolases"/>
    <property type="match status" value="1"/>
</dbReference>
<dbReference type="OMA" id="PRMKICA"/>
<organism evidence="2 3">
    <name type="scientific">Armillaria ostoyae</name>
    <name type="common">Armillaria root rot fungus</name>
    <dbReference type="NCBI Taxonomy" id="47428"/>
    <lineage>
        <taxon>Eukaryota</taxon>
        <taxon>Fungi</taxon>
        <taxon>Dikarya</taxon>
        <taxon>Basidiomycota</taxon>
        <taxon>Agaricomycotina</taxon>
        <taxon>Agaricomycetes</taxon>
        <taxon>Agaricomycetidae</taxon>
        <taxon>Agaricales</taxon>
        <taxon>Marasmiineae</taxon>
        <taxon>Physalacriaceae</taxon>
        <taxon>Armillaria</taxon>
    </lineage>
</organism>
<dbReference type="EMBL" id="FUEG01000040">
    <property type="protein sequence ID" value="SJL17062.1"/>
    <property type="molecule type" value="Genomic_DNA"/>
</dbReference>
<keyword evidence="3" id="KW-1185">Reference proteome</keyword>
<dbReference type="AlphaFoldDB" id="A0A284S7S0"/>
<name>A0A284S7S0_ARMOS</name>
<dbReference type="InterPro" id="IPR000073">
    <property type="entry name" value="AB_hydrolase_1"/>
</dbReference>
<gene>
    <name evidence="2" type="ORF">ARMOST_20604</name>
</gene>
<dbReference type="Gene3D" id="3.40.50.1820">
    <property type="entry name" value="alpha/beta hydrolase"/>
    <property type="match status" value="1"/>
</dbReference>
<dbReference type="OrthoDB" id="3251587at2759"/>
<dbReference type="Pfam" id="PF12697">
    <property type="entry name" value="Abhydrolase_6"/>
    <property type="match status" value="1"/>
</dbReference>
<reference evidence="2" key="1">
    <citation type="submission" date="2017-01" db="EMBL/GenBank/DDBJ databases">
        <authorList>
            <person name="Mah S.A."/>
            <person name="Swanson W.J."/>
            <person name="Moy G.W."/>
            <person name="Vacquier V.D."/>
        </authorList>
    </citation>
    <scope>NUCLEOTIDE SEQUENCE [LARGE SCALE GENOMIC DNA]</scope>
    <source>
        <strain evidence="2">C18/9</strain>
    </source>
</reference>
<sequence length="348" mass="38116">MAFASIVVNPSTGVELSYIDSGAPTQSSYITIFAIHGIIFSKDGIDATLSEIFQRLIDLAPSKGVRFVALDRRPFPGSTPFSVEELGVLKAAGTDDAQQEAFVEARGHEVAIFIDTFVQKFNLPPISGGGGVALLGWSLGAALASAAISNTGTLPEDTCKRLERYMRSVILYEPGSITLGLPSPEQYWTFLRDPSVPEVLRIAAFGQWCTSYFHHADLSERNLDKLSWVLASSSRVPSFYNGMPAAIQCHGEAATDLPFLVGCHKQLLPIYRKAFFDPKVFPTMRRSVLCGDKTCAFALAAFWAVQDDEKEQKAEGAKAIDYRILPGANHFIHWDEPEKALDAFIEFA</sequence>
<feature type="domain" description="AB hydrolase-1" evidence="1">
    <location>
        <begin position="35"/>
        <end position="339"/>
    </location>
</feature>
<dbReference type="Proteomes" id="UP000219338">
    <property type="component" value="Unassembled WGS sequence"/>
</dbReference>
<protein>
    <recommendedName>
        <fullName evidence="1">AB hydrolase-1 domain-containing protein</fullName>
    </recommendedName>
</protein>
<accession>A0A284S7S0</accession>
<evidence type="ECO:0000313" key="2">
    <source>
        <dbReference type="EMBL" id="SJL17062.1"/>
    </source>
</evidence>
<dbReference type="InterPro" id="IPR029058">
    <property type="entry name" value="AB_hydrolase_fold"/>
</dbReference>
<proteinExistence type="predicted"/>